<keyword evidence="4" id="KW-1185">Reference proteome</keyword>
<dbReference type="GeneID" id="9681829"/>
<feature type="domain" description="Ubiquinol-cytochrome c chaperone" evidence="2">
    <location>
        <begin position="51"/>
        <end position="124"/>
    </location>
</feature>
<proteinExistence type="inferred from homology"/>
<dbReference type="Pfam" id="PF03981">
    <property type="entry name" value="Ubiq_cyt_C_chap"/>
    <property type="match status" value="2"/>
</dbReference>
<dbReference type="RefSeq" id="XP_003056545.1">
    <property type="nucleotide sequence ID" value="XM_003056499.1"/>
</dbReference>
<protein>
    <submittedName>
        <fullName evidence="3">Ubiquinol cytochrome c reductase</fullName>
    </submittedName>
</protein>
<dbReference type="InterPro" id="IPR021150">
    <property type="entry name" value="Ubiq_cyt_c_chap"/>
</dbReference>
<dbReference type="PANTHER" id="PTHR12184:SF1">
    <property type="entry name" value="UBIQUINOL-CYTOCHROME-C REDUCTASE COMPLEX ASSEMBLY FACTOR 1"/>
    <property type="match status" value="1"/>
</dbReference>
<dbReference type="AlphaFoldDB" id="C1MLD4"/>
<dbReference type="GO" id="GO:0005739">
    <property type="term" value="C:mitochondrion"/>
    <property type="evidence" value="ECO:0007669"/>
    <property type="project" value="TreeGrafter"/>
</dbReference>
<feature type="domain" description="Ubiquinol-cytochrome c chaperone" evidence="2">
    <location>
        <begin position="158"/>
        <end position="209"/>
    </location>
</feature>
<evidence type="ECO:0000313" key="4">
    <source>
        <dbReference type="Proteomes" id="UP000001876"/>
    </source>
</evidence>
<dbReference type="eggNOG" id="KOG2873">
    <property type="taxonomic scope" value="Eukaryota"/>
</dbReference>
<dbReference type="PANTHER" id="PTHR12184">
    <property type="entry name" value="UBIQUINOL-CYTOCHROME C REDUCTASE COMPLEX ASSEMBLY FACTOR 1 FAMILY MEMBER"/>
    <property type="match status" value="1"/>
</dbReference>
<dbReference type="InterPro" id="IPR007129">
    <property type="entry name" value="Ubiqinol_cyt_c_chaperone_CPB3"/>
</dbReference>
<dbReference type="EMBL" id="GG663736">
    <property type="protein sequence ID" value="EEH59921.1"/>
    <property type="molecule type" value="Genomic_DNA"/>
</dbReference>
<dbReference type="KEGG" id="mpp:MICPUCDRAFT_55674"/>
<dbReference type="OrthoDB" id="10253878at2759"/>
<dbReference type="OMA" id="LVLHMWF"/>
<evidence type="ECO:0000259" key="2">
    <source>
        <dbReference type="Pfam" id="PF03981"/>
    </source>
</evidence>
<dbReference type="STRING" id="564608.C1MLD4"/>
<sequence>MRSHNTLHYSFYRHSIIFVFNSGESINQRAADKLYSTILAQSEDAAWTEILQLERSFRGEHALTVLHVWMVLYRLRNEDEKGRQLSQVLYDSFQDDLEQRIRAEGLRVGINIWLKKMEQTFYGNSVWKIYIYFHTPNLKLKLACFMYFSKSQLSNHGNQGQLAEALYRNIFQSQGEQDRSILLERYVRRELNCLGLTDAIALFQGRIRFSALF</sequence>
<evidence type="ECO:0000313" key="3">
    <source>
        <dbReference type="EMBL" id="EEH59921.1"/>
    </source>
</evidence>
<gene>
    <name evidence="3" type="ORF">MICPUCDRAFT_55674</name>
</gene>
<evidence type="ECO:0000256" key="1">
    <source>
        <dbReference type="ARBA" id="ARBA00006407"/>
    </source>
</evidence>
<accession>C1MLD4</accession>
<reference evidence="3 4" key="1">
    <citation type="journal article" date="2009" name="Science">
        <title>Green evolution and dynamic adaptations revealed by genomes of the marine picoeukaryotes Micromonas.</title>
        <authorList>
            <person name="Worden A.Z."/>
            <person name="Lee J.H."/>
            <person name="Mock T."/>
            <person name="Rouze P."/>
            <person name="Simmons M.P."/>
            <person name="Aerts A.L."/>
            <person name="Allen A.E."/>
            <person name="Cuvelier M.L."/>
            <person name="Derelle E."/>
            <person name="Everett M.V."/>
            <person name="Foulon E."/>
            <person name="Grimwood J."/>
            <person name="Gundlach H."/>
            <person name="Henrissat B."/>
            <person name="Napoli C."/>
            <person name="McDonald S.M."/>
            <person name="Parker M.S."/>
            <person name="Rombauts S."/>
            <person name="Salamov A."/>
            <person name="Von Dassow P."/>
            <person name="Badger J.H."/>
            <person name="Coutinho P.M."/>
            <person name="Demir E."/>
            <person name="Dubchak I."/>
            <person name="Gentemann C."/>
            <person name="Eikrem W."/>
            <person name="Gready J.E."/>
            <person name="John U."/>
            <person name="Lanier W."/>
            <person name="Lindquist E.A."/>
            <person name="Lucas S."/>
            <person name="Mayer K.F."/>
            <person name="Moreau H."/>
            <person name="Not F."/>
            <person name="Otillar R."/>
            <person name="Panaud O."/>
            <person name="Pangilinan J."/>
            <person name="Paulsen I."/>
            <person name="Piegu B."/>
            <person name="Poliakov A."/>
            <person name="Robbens S."/>
            <person name="Schmutz J."/>
            <person name="Toulza E."/>
            <person name="Wyss T."/>
            <person name="Zelensky A."/>
            <person name="Zhou K."/>
            <person name="Armbrust E.V."/>
            <person name="Bhattacharya D."/>
            <person name="Goodenough U.W."/>
            <person name="Van de Peer Y."/>
            <person name="Grigoriev I.V."/>
        </authorList>
    </citation>
    <scope>NUCLEOTIDE SEQUENCE [LARGE SCALE GENOMIC DNA]</scope>
    <source>
        <strain evidence="3 4">CCMP1545</strain>
    </source>
</reference>
<dbReference type="GO" id="GO:0034551">
    <property type="term" value="P:mitochondrial respiratory chain complex III assembly"/>
    <property type="evidence" value="ECO:0007669"/>
    <property type="project" value="TreeGrafter"/>
</dbReference>
<organism evidence="4">
    <name type="scientific">Micromonas pusilla (strain CCMP1545)</name>
    <name type="common">Picoplanktonic green alga</name>
    <dbReference type="NCBI Taxonomy" id="564608"/>
    <lineage>
        <taxon>Eukaryota</taxon>
        <taxon>Viridiplantae</taxon>
        <taxon>Chlorophyta</taxon>
        <taxon>Mamiellophyceae</taxon>
        <taxon>Mamiellales</taxon>
        <taxon>Mamiellaceae</taxon>
        <taxon>Micromonas</taxon>
    </lineage>
</organism>
<comment type="similarity">
    <text evidence="1">Belongs to the CBP3 family.</text>
</comment>
<name>C1MLD4_MICPC</name>
<dbReference type="Proteomes" id="UP000001876">
    <property type="component" value="Unassembled WGS sequence"/>
</dbReference>